<dbReference type="EMBL" id="AZBU02000005">
    <property type="protein sequence ID" value="TKR77894.1"/>
    <property type="molecule type" value="Genomic_DNA"/>
</dbReference>
<evidence type="ECO:0000313" key="2">
    <source>
        <dbReference type="Proteomes" id="UP000298663"/>
    </source>
</evidence>
<comment type="caution">
    <text evidence="1">The sequence shown here is derived from an EMBL/GenBank/DDBJ whole genome shotgun (WGS) entry which is preliminary data.</text>
</comment>
<evidence type="ECO:0000313" key="1">
    <source>
        <dbReference type="EMBL" id="TKR77894.1"/>
    </source>
</evidence>
<dbReference type="AlphaFoldDB" id="A0A4U5N667"/>
<reference evidence="1 2" key="1">
    <citation type="journal article" date="2015" name="Genome Biol.">
        <title>Comparative genomics of Steinernema reveals deeply conserved gene regulatory networks.</title>
        <authorList>
            <person name="Dillman A.R."/>
            <person name="Macchietto M."/>
            <person name="Porter C.F."/>
            <person name="Rogers A."/>
            <person name="Williams B."/>
            <person name="Antoshechkin I."/>
            <person name="Lee M.M."/>
            <person name="Goodwin Z."/>
            <person name="Lu X."/>
            <person name="Lewis E.E."/>
            <person name="Goodrich-Blair H."/>
            <person name="Stock S.P."/>
            <person name="Adams B.J."/>
            <person name="Sternberg P.W."/>
            <person name="Mortazavi A."/>
        </authorList>
    </citation>
    <scope>NUCLEOTIDE SEQUENCE [LARGE SCALE GENOMIC DNA]</scope>
    <source>
        <strain evidence="1 2">ALL</strain>
    </source>
</reference>
<gene>
    <name evidence="1" type="ORF">L596_018789</name>
</gene>
<organism evidence="1 2">
    <name type="scientific">Steinernema carpocapsae</name>
    <name type="common">Entomopathogenic nematode</name>
    <dbReference type="NCBI Taxonomy" id="34508"/>
    <lineage>
        <taxon>Eukaryota</taxon>
        <taxon>Metazoa</taxon>
        <taxon>Ecdysozoa</taxon>
        <taxon>Nematoda</taxon>
        <taxon>Chromadorea</taxon>
        <taxon>Rhabditida</taxon>
        <taxon>Tylenchina</taxon>
        <taxon>Panagrolaimomorpha</taxon>
        <taxon>Strongyloidoidea</taxon>
        <taxon>Steinernematidae</taxon>
        <taxon>Steinernema</taxon>
    </lineage>
</organism>
<name>A0A4U5N667_STECR</name>
<keyword evidence="2" id="KW-1185">Reference proteome</keyword>
<proteinExistence type="predicted"/>
<reference evidence="1 2" key="2">
    <citation type="journal article" date="2019" name="G3 (Bethesda)">
        <title>Hybrid Assembly of the Genome of the Entomopathogenic Nematode Steinernema carpocapsae Identifies the X-Chromosome.</title>
        <authorList>
            <person name="Serra L."/>
            <person name="Macchietto M."/>
            <person name="Macias-Munoz A."/>
            <person name="McGill C.J."/>
            <person name="Rodriguez I.M."/>
            <person name="Rodriguez B."/>
            <person name="Murad R."/>
            <person name="Mortazavi A."/>
        </authorList>
    </citation>
    <scope>NUCLEOTIDE SEQUENCE [LARGE SCALE GENOMIC DNA]</scope>
    <source>
        <strain evidence="1 2">ALL</strain>
    </source>
</reference>
<protein>
    <submittedName>
        <fullName evidence="1">Uncharacterized protein</fullName>
    </submittedName>
</protein>
<accession>A0A4U5N667</accession>
<dbReference type="Proteomes" id="UP000298663">
    <property type="component" value="Unassembled WGS sequence"/>
</dbReference>
<sequence length="78" mass="9131">MAGVFVTMTNTGSFDYAPEILCSHWKLLEASTLQYFRGLEDEPLAKAMEFRSEYDPKSFLRLCKVDLWMEEPRTTYPQ</sequence>